<dbReference type="Gene3D" id="3.10.105.10">
    <property type="entry name" value="Dipeptide-binding Protein, Domain 3"/>
    <property type="match status" value="1"/>
</dbReference>
<dbReference type="OrthoDB" id="5469165at2"/>
<dbReference type="RefSeq" id="WP_025801822.1">
    <property type="nucleotide sequence ID" value="NZ_CP053842.1"/>
</dbReference>
<keyword evidence="3 4" id="KW-0732">Signal</keyword>
<dbReference type="EMBL" id="CP063078">
    <property type="protein sequence ID" value="QOQ88073.1"/>
    <property type="molecule type" value="Genomic_DNA"/>
</dbReference>
<reference evidence="6 7" key="1">
    <citation type="submission" date="2020-10" db="EMBL/GenBank/DDBJ databases">
        <title>Campylobacter and Helicobacter PacBio genomes.</title>
        <authorList>
            <person name="Lane C."/>
        </authorList>
    </citation>
    <scope>NUCLEOTIDE SEQUENCE [LARGE SCALE GENOMIC DNA]</scope>
    <source>
        <strain evidence="6 7">2016D-0077</strain>
    </source>
</reference>
<dbReference type="InterPro" id="IPR039424">
    <property type="entry name" value="SBP_5"/>
</dbReference>
<evidence type="ECO:0000313" key="6">
    <source>
        <dbReference type="EMBL" id="QOQ88073.1"/>
    </source>
</evidence>
<dbReference type="Proteomes" id="UP000594749">
    <property type="component" value="Chromosome"/>
</dbReference>
<dbReference type="Gene3D" id="3.90.76.10">
    <property type="entry name" value="Dipeptide-binding Protein, Domain 1"/>
    <property type="match status" value="1"/>
</dbReference>
<feature type="domain" description="Solute-binding protein family 5" evidence="5">
    <location>
        <begin position="62"/>
        <end position="417"/>
    </location>
</feature>
<dbReference type="PIRSF" id="PIRSF002741">
    <property type="entry name" value="MppA"/>
    <property type="match status" value="1"/>
</dbReference>
<dbReference type="InterPro" id="IPR030678">
    <property type="entry name" value="Peptide/Ni-bd"/>
</dbReference>
<dbReference type="CDD" id="cd08518">
    <property type="entry name" value="PBP2_NikA_DppA_OppA_like_19"/>
    <property type="match status" value="1"/>
</dbReference>
<dbReference type="InterPro" id="IPR000914">
    <property type="entry name" value="SBP_5_dom"/>
</dbReference>
<accession>A0A7M1LI81</accession>
<proteinExistence type="inferred from homology"/>
<feature type="signal peptide" evidence="4">
    <location>
        <begin position="1"/>
        <end position="20"/>
    </location>
</feature>
<keyword evidence="7" id="KW-1185">Reference proteome</keyword>
<dbReference type="SUPFAM" id="SSF53850">
    <property type="entry name" value="Periplasmic binding protein-like II"/>
    <property type="match status" value="1"/>
</dbReference>
<evidence type="ECO:0000259" key="5">
    <source>
        <dbReference type="Pfam" id="PF00496"/>
    </source>
</evidence>
<comment type="similarity">
    <text evidence="1">Belongs to the bacterial solute-binding protein 5 family.</text>
</comment>
<evidence type="ECO:0000256" key="2">
    <source>
        <dbReference type="ARBA" id="ARBA00022448"/>
    </source>
</evidence>
<dbReference type="GO" id="GO:0030288">
    <property type="term" value="C:outer membrane-bounded periplasmic space"/>
    <property type="evidence" value="ECO:0007669"/>
    <property type="project" value="UniProtKB-ARBA"/>
</dbReference>
<dbReference type="GO" id="GO:1904680">
    <property type="term" value="F:peptide transmembrane transporter activity"/>
    <property type="evidence" value="ECO:0007669"/>
    <property type="project" value="TreeGrafter"/>
</dbReference>
<dbReference type="AlphaFoldDB" id="A0A7M1LI81"/>
<evidence type="ECO:0000313" key="7">
    <source>
        <dbReference type="Proteomes" id="UP000594749"/>
    </source>
</evidence>
<dbReference type="PANTHER" id="PTHR30290:SF9">
    <property type="entry name" value="OLIGOPEPTIDE-BINDING PROTEIN APPA"/>
    <property type="match status" value="1"/>
</dbReference>
<feature type="chain" id="PRO_5029455679" evidence="4">
    <location>
        <begin position="21"/>
        <end position="512"/>
    </location>
</feature>
<evidence type="ECO:0000256" key="4">
    <source>
        <dbReference type="SAM" id="SignalP"/>
    </source>
</evidence>
<name>A0A7M1LI81_9BACT</name>
<organism evidence="6 7">
    <name type="scientific">Campylobacter corcagiensis</name>
    <dbReference type="NCBI Taxonomy" id="1448857"/>
    <lineage>
        <taxon>Bacteria</taxon>
        <taxon>Pseudomonadati</taxon>
        <taxon>Campylobacterota</taxon>
        <taxon>Epsilonproteobacteria</taxon>
        <taxon>Campylobacterales</taxon>
        <taxon>Campylobacteraceae</taxon>
        <taxon>Campylobacter</taxon>
    </lineage>
</organism>
<dbReference type="Pfam" id="PF00496">
    <property type="entry name" value="SBP_bac_5"/>
    <property type="match status" value="1"/>
</dbReference>
<evidence type="ECO:0000256" key="3">
    <source>
        <dbReference type="ARBA" id="ARBA00022729"/>
    </source>
</evidence>
<protein>
    <submittedName>
        <fullName evidence="6">ABC transporter substrate-binding protein</fullName>
    </submittedName>
</protein>
<gene>
    <name evidence="6" type="ORF">IMC76_04605</name>
</gene>
<dbReference type="PANTHER" id="PTHR30290">
    <property type="entry name" value="PERIPLASMIC BINDING COMPONENT OF ABC TRANSPORTER"/>
    <property type="match status" value="1"/>
</dbReference>
<sequence length="512" mass="58231">MKNIFKIFLLFALALNFAFAKDVLVVGIEGETKRLNPLYDEDHDPTLGLLFSGLTKHDENTKVVPDLAKSWEISEDGLEYVFTLRDDAYWHDGEKFSAEDVKFSIESAKDKTLNSPAIANYEMVKSVEILDPYKLKVTLNSPFPPFLDALSFGVLPKHLLEGKNIDSDKFNENPVGTGPYKFVEWKKGQSVEFVANEEYYATKPSIKRVFLKVVPDANVRLMQLKSGELDAALIDSSGVELAKSDKNLDVIKFDSADYRALMFNFNHEILKDRAVRVALNYFTDKDSIVKNLLHNQGIVAHNPIQKSFANDLSKKYSFDPKKGDEILTKAGWKKNKNGIYEKDGKTLSFDIYSFNSDPLRVAIANILSLELQKQGIDAKAYAKPKTAFKIADVDSFIIGWGSPFDPDFHTYRIFGSFADSDINENGWNYSHYKDENADEALKNARSTNDIEKRKAYYKEFLDAIYENPPYIFVAYLDFNLAHNKNLTGIKTQTLGHHGAGFLWNINEWKFKD</sequence>
<dbReference type="Gene3D" id="3.40.190.10">
    <property type="entry name" value="Periplasmic binding protein-like II"/>
    <property type="match status" value="1"/>
</dbReference>
<evidence type="ECO:0000256" key="1">
    <source>
        <dbReference type="ARBA" id="ARBA00005695"/>
    </source>
</evidence>
<dbReference type="GO" id="GO:0015833">
    <property type="term" value="P:peptide transport"/>
    <property type="evidence" value="ECO:0007669"/>
    <property type="project" value="TreeGrafter"/>
</dbReference>
<dbReference type="GO" id="GO:0043190">
    <property type="term" value="C:ATP-binding cassette (ABC) transporter complex"/>
    <property type="evidence" value="ECO:0007669"/>
    <property type="project" value="InterPro"/>
</dbReference>
<keyword evidence="2" id="KW-0813">Transport</keyword>